<dbReference type="CDD" id="cd08253">
    <property type="entry name" value="zeta_crystallin"/>
    <property type="match status" value="1"/>
</dbReference>
<organism evidence="3 4">
    <name type="scientific">Desulfomonile tiedjei (strain ATCC 49306 / DSM 6799 / DCB-1)</name>
    <dbReference type="NCBI Taxonomy" id="706587"/>
    <lineage>
        <taxon>Bacteria</taxon>
        <taxon>Pseudomonadati</taxon>
        <taxon>Thermodesulfobacteriota</taxon>
        <taxon>Desulfomonilia</taxon>
        <taxon>Desulfomonilales</taxon>
        <taxon>Desulfomonilaceae</taxon>
        <taxon>Desulfomonile</taxon>
    </lineage>
</organism>
<dbReference type="GO" id="GO:0003960">
    <property type="term" value="F:quinone reductase (NADPH) activity"/>
    <property type="evidence" value="ECO:0007669"/>
    <property type="project" value="TreeGrafter"/>
</dbReference>
<dbReference type="InterPro" id="IPR013154">
    <property type="entry name" value="ADH-like_N"/>
</dbReference>
<dbReference type="FunFam" id="3.40.50.720:FF:000244">
    <property type="entry name" value="quinone oxidoreductase"/>
    <property type="match status" value="1"/>
</dbReference>
<sequence>MKAIRVHEFGGPEVMRLEEVTDLTPGPDQLLIRIKAVGVNPVDTYVRSGQYANLSPLPYTPGTDAAGIIESIGKEVPRFAVGDRVYVAGTVTGAYAEQALCLKSQVHMLPEGVSYSQGAAIGIPYGIAYRALFNRAVAKPGEIVLVHGATGGVGLAALQLARNAGMIVIGTGGSDEGRQLVLQHGAHHVIDHHAADHFKHIMDITEGRGVDVILEMLANVNLGNDLKVLSRGGRVVVIGSRGTVEIDPRDAMSRDAAILGVLIFNASDQELTSIHAALGAGLRNNTIRPFIGAEIPLAEAPRAHEKVMESRTYGKVVLVT</sequence>
<dbReference type="InterPro" id="IPR011032">
    <property type="entry name" value="GroES-like_sf"/>
</dbReference>
<keyword evidence="1" id="KW-0521">NADP</keyword>
<keyword evidence="4" id="KW-1185">Reference proteome</keyword>
<dbReference type="PANTHER" id="PTHR44154:SF1">
    <property type="entry name" value="QUINONE OXIDOREDUCTASE"/>
    <property type="match status" value="1"/>
</dbReference>
<dbReference type="InterPro" id="IPR036291">
    <property type="entry name" value="NAD(P)-bd_dom_sf"/>
</dbReference>
<name>I4C7Z7_DESTA</name>
<dbReference type="Gene3D" id="3.90.180.10">
    <property type="entry name" value="Medium-chain alcohol dehydrogenases, catalytic domain"/>
    <property type="match status" value="1"/>
</dbReference>
<dbReference type="GO" id="GO:0070402">
    <property type="term" value="F:NADPH binding"/>
    <property type="evidence" value="ECO:0007669"/>
    <property type="project" value="TreeGrafter"/>
</dbReference>
<dbReference type="RefSeq" id="WP_014810825.1">
    <property type="nucleotide sequence ID" value="NC_018025.1"/>
</dbReference>
<proteinExistence type="predicted"/>
<dbReference type="InterPro" id="IPR051603">
    <property type="entry name" value="Zinc-ADH_QOR/CCCR"/>
</dbReference>
<evidence type="ECO:0000313" key="4">
    <source>
        <dbReference type="Proteomes" id="UP000006055"/>
    </source>
</evidence>
<dbReference type="SUPFAM" id="SSF51735">
    <property type="entry name" value="NAD(P)-binding Rossmann-fold domains"/>
    <property type="match status" value="1"/>
</dbReference>
<evidence type="ECO:0000256" key="1">
    <source>
        <dbReference type="ARBA" id="ARBA00022857"/>
    </source>
</evidence>
<dbReference type="GO" id="GO:0003730">
    <property type="term" value="F:mRNA 3'-UTR binding"/>
    <property type="evidence" value="ECO:0007669"/>
    <property type="project" value="TreeGrafter"/>
</dbReference>
<dbReference type="InterPro" id="IPR020843">
    <property type="entry name" value="ER"/>
</dbReference>
<dbReference type="OrthoDB" id="9808651at2"/>
<reference evidence="4" key="1">
    <citation type="submission" date="2012-06" db="EMBL/GenBank/DDBJ databases">
        <title>Complete sequence of chromosome of Desulfomonile tiedjei DSM 6799.</title>
        <authorList>
            <person name="Lucas S."/>
            <person name="Copeland A."/>
            <person name="Lapidus A."/>
            <person name="Glavina del Rio T."/>
            <person name="Dalin E."/>
            <person name="Tice H."/>
            <person name="Bruce D."/>
            <person name="Goodwin L."/>
            <person name="Pitluck S."/>
            <person name="Peters L."/>
            <person name="Ovchinnikova G."/>
            <person name="Zeytun A."/>
            <person name="Lu M."/>
            <person name="Kyrpides N."/>
            <person name="Mavromatis K."/>
            <person name="Ivanova N."/>
            <person name="Brettin T."/>
            <person name="Detter J.C."/>
            <person name="Han C."/>
            <person name="Larimer F."/>
            <person name="Land M."/>
            <person name="Hauser L."/>
            <person name="Markowitz V."/>
            <person name="Cheng J.-F."/>
            <person name="Hugenholtz P."/>
            <person name="Woyke T."/>
            <person name="Wu D."/>
            <person name="Spring S."/>
            <person name="Schroeder M."/>
            <person name="Brambilla E."/>
            <person name="Klenk H.-P."/>
            <person name="Eisen J.A."/>
        </authorList>
    </citation>
    <scope>NUCLEOTIDE SEQUENCE [LARGE SCALE GENOMIC DNA]</scope>
    <source>
        <strain evidence="4">ATCC 49306 / DSM 6799 / DCB-1</strain>
    </source>
</reference>
<dbReference type="GO" id="GO:0005829">
    <property type="term" value="C:cytosol"/>
    <property type="evidence" value="ECO:0007669"/>
    <property type="project" value="TreeGrafter"/>
</dbReference>
<dbReference type="SMART" id="SM00829">
    <property type="entry name" value="PKS_ER"/>
    <property type="match status" value="1"/>
</dbReference>
<dbReference type="AlphaFoldDB" id="I4C7Z7"/>
<dbReference type="InterPro" id="IPR013149">
    <property type="entry name" value="ADH-like_C"/>
</dbReference>
<dbReference type="PATRIC" id="fig|706587.4.peg.3432"/>
<dbReference type="Proteomes" id="UP000006055">
    <property type="component" value="Chromosome"/>
</dbReference>
<evidence type="ECO:0000313" key="3">
    <source>
        <dbReference type="EMBL" id="AFM25688.1"/>
    </source>
</evidence>
<dbReference type="EMBL" id="CP003360">
    <property type="protein sequence ID" value="AFM25688.1"/>
    <property type="molecule type" value="Genomic_DNA"/>
</dbReference>
<protein>
    <submittedName>
        <fullName evidence="3">Zn-dependent oxidoreductase, NADPH:quinone reductase</fullName>
    </submittedName>
</protein>
<gene>
    <name evidence="3" type="ordered locus">Desti_3024</name>
</gene>
<dbReference type="Gene3D" id="3.40.50.720">
    <property type="entry name" value="NAD(P)-binding Rossmann-like Domain"/>
    <property type="match status" value="1"/>
</dbReference>
<dbReference type="Pfam" id="PF08240">
    <property type="entry name" value="ADH_N"/>
    <property type="match status" value="1"/>
</dbReference>
<dbReference type="Pfam" id="PF00107">
    <property type="entry name" value="ADH_zinc_N"/>
    <property type="match status" value="1"/>
</dbReference>
<dbReference type="SUPFAM" id="SSF50129">
    <property type="entry name" value="GroES-like"/>
    <property type="match status" value="1"/>
</dbReference>
<feature type="domain" description="Enoyl reductase (ER)" evidence="2">
    <location>
        <begin position="10"/>
        <end position="318"/>
    </location>
</feature>
<dbReference type="KEGG" id="dti:Desti_3024"/>
<dbReference type="HOGENOM" id="CLU_026673_3_1_7"/>
<accession>I4C7Z7</accession>
<dbReference type="PANTHER" id="PTHR44154">
    <property type="entry name" value="QUINONE OXIDOREDUCTASE"/>
    <property type="match status" value="1"/>
</dbReference>
<dbReference type="STRING" id="706587.Desti_3024"/>
<dbReference type="eggNOG" id="COG0604">
    <property type="taxonomic scope" value="Bacteria"/>
</dbReference>
<evidence type="ECO:0000259" key="2">
    <source>
        <dbReference type="SMART" id="SM00829"/>
    </source>
</evidence>